<dbReference type="SUPFAM" id="SSF53137">
    <property type="entry name" value="Translational machinery components"/>
    <property type="match status" value="1"/>
</dbReference>
<accession>E6QT65</accession>
<sequence length="123" mass="13641">MSHTHAIVWIDHVEAHIIGINPDDVENSVVKPAQPPHHLHKGAGHAPEDQHYYHAVVEALRGIKEVLIVGPADAKLNLIKHIYKHDHDLVANIVGVETVDHPSDAQLLAYARKYFKVADAMLP</sequence>
<proteinExistence type="predicted"/>
<organism evidence="1">
    <name type="scientific">mine drainage metagenome</name>
    <dbReference type="NCBI Taxonomy" id="410659"/>
    <lineage>
        <taxon>unclassified sequences</taxon>
        <taxon>metagenomes</taxon>
        <taxon>ecological metagenomes</taxon>
    </lineage>
</organism>
<dbReference type="InterPro" id="IPR042226">
    <property type="entry name" value="eFR1_2_sf"/>
</dbReference>
<gene>
    <name evidence="1" type="ORF">CARN7_1217</name>
</gene>
<reference evidence="1" key="1">
    <citation type="submission" date="2009-10" db="EMBL/GenBank/DDBJ databases">
        <title>Diversity of trophic interactions inside an arsenic-rich microbial ecosystem.</title>
        <authorList>
            <person name="Bertin P.N."/>
            <person name="Heinrich-Salmeron A."/>
            <person name="Pelletier E."/>
            <person name="Goulhen-Chollet F."/>
            <person name="Arsene-Ploetze F."/>
            <person name="Gallien S."/>
            <person name="Calteau A."/>
            <person name="Vallenet D."/>
            <person name="Casiot C."/>
            <person name="Chane-Woon-Ming B."/>
            <person name="Giloteaux L."/>
            <person name="Barakat M."/>
            <person name="Bonnefoy V."/>
            <person name="Bruneel O."/>
            <person name="Chandler M."/>
            <person name="Cleiss J."/>
            <person name="Duran R."/>
            <person name="Elbaz-Poulichet F."/>
            <person name="Fonknechten N."/>
            <person name="Lauga B."/>
            <person name="Mornico D."/>
            <person name="Ortet P."/>
            <person name="Schaeffer C."/>
            <person name="Siguier P."/>
            <person name="Alexander Thil Smith A."/>
            <person name="Van Dorsselaer A."/>
            <person name="Weissenbach J."/>
            <person name="Medigue C."/>
            <person name="Le Paslier D."/>
        </authorList>
    </citation>
    <scope>NUCLEOTIDE SEQUENCE</scope>
</reference>
<evidence type="ECO:0000313" key="1">
    <source>
        <dbReference type="EMBL" id="CBI10437.1"/>
    </source>
</evidence>
<name>E6QT65_9ZZZZ</name>
<comment type="caution">
    <text evidence="1">The sequence shown here is derived from an EMBL/GenBank/DDBJ whole genome shotgun (WGS) entry which is preliminary data.</text>
</comment>
<evidence type="ECO:0008006" key="2">
    <source>
        <dbReference type="Google" id="ProtNLM"/>
    </source>
</evidence>
<protein>
    <recommendedName>
        <fullName evidence="2">Translational machinery protein</fullName>
    </recommendedName>
</protein>
<dbReference type="AlphaFoldDB" id="E6QT65"/>
<dbReference type="EMBL" id="CABR01000084">
    <property type="protein sequence ID" value="CBI10437.1"/>
    <property type="molecule type" value="Genomic_DNA"/>
</dbReference>
<dbReference type="Gene3D" id="3.30.420.60">
    <property type="entry name" value="eRF1 domain 2"/>
    <property type="match status" value="1"/>
</dbReference>